<feature type="compositionally biased region" description="Polar residues" evidence="1">
    <location>
        <begin position="20"/>
        <end position="32"/>
    </location>
</feature>
<dbReference type="InterPro" id="IPR028565">
    <property type="entry name" value="MHD"/>
</dbReference>
<feature type="region of interest" description="Disordered" evidence="1">
    <location>
        <begin position="109"/>
        <end position="327"/>
    </location>
</feature>
<evidence type="ECO:0000313" key="4">
    <source>
        <dbReference type="Proteomes" id="UP001165120"/>
    </source>
</evidence>
<keyword evidence="4" id="KW-1185">Reference proteome</keyword>
<evidence type="ECO:0000259" key="2">
    <source>
        <dbReference type="PROSITE" id="PS51072"/>
    </source>
</evidence>
<proteinExistence type="predicted"/>
<feature type="compositionally biased region" description="Low complexity" evidence="1">
    <location>
        <begin position="273"/>
        <end position="286"/>
    </location>
</feature>
<feature type="compositionally biased region" description="Polar residues" evidence="1">
    <location>
        <begin position="225"/>
        <end position="247"/>
    </location>
</feature>
<feature type="compositionally biased region" description="Polar residues" evidence="1">
    <location>
        <begin position="110"/>
        <end position="119"/>
    </location>
</feature>
<organism evidence="3 4">
    <name type="scientific">Candida boidinii</name>
    <name type="common">Yeast</name>
    <dbReference type="NCBI Taxonomy" id="5477"/>
    <lineage>
        <taxon>Eukaryota</taxon>
        <taxon>Fungi</taxon>
        <taxon>Dikarya</taxon>
        <taxon>Ascomycota</taxon>
        <taxon>Saccharomycotina</taxon>
        <taxon>Pichiomycetes</taxon>
        <taxon>Pichiales</taxon>
        <taxon>Pichiaceae</taxon>
        <taxon>Ogataea</taxon>
        <taxon>Ogataea/Candida clade</taxon>
    </lineage>
</organism>
<accession>A0A9W6WA27</accession>
<evidence type="ECO:0000256" key="1">
    <source>
        <dbReference type="SAM" id="MobiDB-lite"/>
    </source>
</evidence>
<feature type="compositionally biased region" description="Basic and acidic residues" evidence="1">
    <location>
        <begin position="1"/>
        <end position="19"/>
    </location>
</feature>
<sequence>MKTEFPIENIKESINESDKSNQFTSSSAITDSHNSRHRQSENNDNSNGQADKKSHRRSKLFSSNPLSLGHHHNNSKNVNSSRTNSVATNNTVVHTAPPVIGGANHANEVASISSSGTSNPKKEKKEKTSMRSKFGSMLRKKKKNKDTPKYSSNLSATPIPESETSSIDASVSNVNTSNNNNANSNTAAHPNSTRRSSTIQPSQQQTERNAHNDYLPQPPNALLTAPNSVQGSNYQQQKQPPLPSSYTDAPVDDIKPLPKDNTYGQLTTPTSTSGQPLSGQPLSGQPLPLPRTESFPTMQPTRRSNSINSGITQSSIQPSMTESPIKTQPQSYASTAGINTAPIYQEEESPVQATNPIPPIQSFQDYHNNVSGTAPPPPSARKHLSAPLDVVSPANNYQEKSILPDTTQPISSANINGGYSSLAPPSSSTSDINGLRTHHQPPPPPPQQRRVLSMADSITEGQVSSQPITPVATGSSSPIRQQNTGVIARNTTGSGGLINGQIQHPSLSKPGLNASIVELYNATFKDGELSRSNAVGEVAFSYILVDETQQIPQKIDLEVKSDDELPTFMPNPQFLQQISNSSYSIFDPSQIYLKTVGAMKYMLNDPTPPIVITPIWKHESTKSTVMISIKPSDEIIEKLSADPSLSLKLSSVLISVSLDNAQTISAATKPAGSFNKERNRVTWNFSTTGLTFNSEHLEDKFISRFMLTGNENNAKEGDGGVQIRFNILNENGTDLCQSDISKFGFYINEEKIVDPFDSQDNFNSNKTEDDSNWTEVPILKTLIAGGYSGHA</sequence>
<dbReference type="Pfam" id="PF10291">
    <property type="entry name" value="muHD"/>
    <property type="match status" value="1"/>
</dbReference>
<comment type="caution">
    <text evidence="3">The sequence shown here is derived from an EMBL/GenBank/DDBJ whole genome shotgun (WGS) entry which is preliminary data.</text>
</comment>
<feature type="domain" description="MHD" evidence="2">
    <location>
        <begin position="509"/>
        <end position="777"/>
    </location>
</feature>
<feature type="compositionally biased region" description="Basic and acidic residues" evidence="1">
    <location>
        <begin position="120"/>
        <end position="129"/>
    </location>
</feature>
<feature type="compositionally biased region" description="Low complexity" evidence="1">
    <location>
        <begin position="169"/>
        <end position="188"/>
    </location>
</feature>
<feature type="compositionally biased region" description="Polar residues" evidence="1">
    <location>
        <begin position="262"/>
        <end position="272"/>
    </location>
</feature>
<dbReference type="Proteomes" id="UP001165120">
    <property type="component" value="Unassembled WGS sequence"/>
</dbReference>
<protein>
    <submittedName>
        <fullName evidence="3">Unnamed protein product</fullName>
    </submittedName>
</protein>
<feature type="compositionally biased region" description="Low complexity" evidence="1">
    <location>
        <begin position="420"/>
        <end position="430"/>
    </location>
</feature>
<name>A0A9W6WA27_CANBO</name>
<feature type="compositionally biased region" description="Polar residues" evidence="1">
    <location>
        <begin position="189"/>
        <end position="207"/>
    </location>
</feature>
<dbReference type="AlphaFoldDB" id="A0A9W6WA27"/>
<dbReference type="EMBL" id="BSXN01000995">
    <property type="protein sequence ID" value="GME71035.1"/>
    <property type="molecule type" value="Genomic_DNA"/>
</dbReference>
<feature type="compositionally biased region" description="Polar residues" evidence="1">
    <location>
        <begin position="294"/>
        <end position="327"/>
    </location>
</feature>
<dbReference type="PROSITE" id="PS51072">
    <property type="entry name" value="MHD"/>
    <property type="match status" value="1"/>
</dbReference>
<reference evidence="3" key="1">
    <citation type="submission" date="2023-04" db="EMBL/GenBank/DDBJ databases">
        <title>Candida boidinii NBRC 10035.</title>
        <authorList>
            <person name="Ichikawa N."/>
            <person name="Sato H."/>
            <person name="Tonouchi N."/>
        </authorList>
    </citation>
    <scope>NUCLEOTIDE SEQUENCE</scope>
    <source>
        <strain evidence="3">NBRC 10035</strain>
    </source>
</reference>
<feature type="region of interest" description="Disordered" evidence="1">
    <location>
        <begin position="407"/>
        <end position="450"/>
    </location>
</feature>
<feature type="compositionally biased region" description="Polar residues" evidence="1">
    <location>
        <begin position="149"/>
        <end position="168"/>
    </location>
</feature>
<gene>
    <name evidence="3" type="ORF">Cboi02_000305500</name>
</gene>
<feature type="region of interest" description="Disordered" evidence="1">
    <location>
        <begin position="1"/>
        <end position="83"/>
    </location>
</feature>
<evidence type="ECO:0000313" key="3">
    <source>
        <dbReference type="EMBL" id="GME71035.1"/>
    </source>
</evidence>
<dbReference type="InterPro" id="IPR018808">
    <property type="entry name" value="Muniscin_C"/>
</dbReference>
<feature type="compositionally biased region" description="Polar residues" evidence="1">
    <location>
        <begin position="407"/>
        <end position="419"/>
    </location>
</feature>